<gene>
    <name evidence="3" type="ORF">AA984_05970</name>
    <name evidence="2" type="ORF">BFO01nite_02040</name>
    <name evidence="1" type="ORF">BP422_06630</name>
</gene>
<dbReference type="EMBL" id="CP018145">
    <property type="protein sequence ID" value="ASJ53253.1"/>
    <property type="molecule type" value="Genomic_DNA"/>
</dbReference>
<dbReference type="InterPro" id="IPR011330">
    <property type="entry name" value="Glyco_hydro/deAcase_b/a-brl"/>
</dbReference>
<reference evidence="3 4" key="1">
    <citation type="submission" date="2015-05" db="EMBL/GenBank/DDBJ databases">
        <title>Genome sequencing project for genomic taxonomy and phylogenomics of Bacillus-like bacteria.</title>
        <authorList>
            <person name="Liu B."/>
            <person name="Wang J."/>
            <person name="Zhu Y."/>
            <person name="Liu G."/>
            <person name="Chen Q."/>
            <person name="Chen Z."/>
            <person name="Lan J."/>
            <person name="Che J."/>
            <person name="Ge C."/>
            <person name="Shi H."/>
            <person name="Pan Z."/>
            <person name="Liu X."/>
        </authorList>
    </citation>
    <scope>NUCLEOTIDE SEQUENCE [LARGE SCALE GENOMIC DNA]</scope>
    <source>
        <strain evidence="3 4">DSM 9885</strain>
    </source>
</reference>
<dbReference type="EMBL" id="BJOL01000001">
    <property type="protein sequence ID" value="GED56072.1"/>
    <property type="molecule type" value="Genomic_DNA"/>
</dbReference>
<evidence type="ECO:0000313" key="1">
    <source>
        <dbReference type="EMBL" id="ASJ53253.1"/>
    </source>
</evidence>
<dbReference type="NCBIfam" id="NF003814">
    <property type="entry name" value="PRK05406.1-3"/>
    <property type="match status" value="1"/>
</dbReference>
<dbReference type="AlphaFoldDB" id="A0A0H0SQ24"/>
<sequence>MIHLDINCDMAEGFSRGRQSEDLGIMKWITSVNIACGLHAGDPHIICRTIEAALKHDVKIGAHPGYADIQGFGRRSMNLSVNEVYELVLYQIAALAGTTKALGGELHHVKLHGALYNEAAERPELAEAVVQAIADIDEELILYALSGSKLVEAGLEHGLQVAEEVFAERAYLPNGRLAPRELEGSVLISKEERMEQTRQLVLKQRVMTVNGEHIDLAADTLCVHHESHDVLQFLGEVHKWAKQNDVKIEPITAR</sequence>
<evidence type="ECO:0000313" key="4">
    <source>
        <dbReference type="Proteomes" id="UP000035218"/>
    </source>
</evidence>
<dbReference type="EMBL" id="LDCN01000002">
    <property type="protein sequence ID" value="KLH99677.1"/>
    <property type="molecule type" value="Genomic_DNA"/>
</dbReference>
<reference evidence="1 5" key="2">
    <citation type="submission" date="2016-11" db="EMBL/GenBank/DDBJ databases">
        <authorList>
            <person name="Jaros S."/>
            <person name="Januszkiewicz K."/>
            <person name="Wedrychowicz H."/>
        </authorList>
    </citation>
    <scope>NUCLEOTIDE SEQUENCE [LARGE SCALE GENOMIC DNA]</scope>
    <source>
        <strain evidence="1 5">NF2</strain>
    </source>
</reference>
<protein>
    <submittedName>
        <fullName evidence="1">Lactam utilization protein LamB</fullName>
    </submittedName>
    <submittedName>
        <fullName evidence="2">LamB/YcsF family protein</fullName>
    </submittedName>
</protein>
<dbReference type="OrthoDB" id="2470369at2"/>
<dbReference type="GeneID" id="87584621"/>
<dbReference type="KEGG" id="bfm:BP422_06630"/>
<dbReference type="InterPro" id="IPR005501">
    <property type="entry name" value="LamB/YcsF/PxpA-like"/>
</dbReference>
<dbReference type="PANTHER" id="PTHR30292:SF0">
    <property type="entry name" value="5-OXOPROLINASE SUBUNIT A"/>
    <property type="match status" value="1"/>
</dbReference>
<dbReference type="Proteomes" id="UP000197781">
    <property type="component" value="Chromosome"/>
</dbReference>
<accession>A0A0H0SQ24</accession>
<proteinExistence type="predicted"/>
<dbReference type="Pfam" id="PF03746">
    <property type="entry name" value="LamB_YcsF"/>
    <property type="match status" value="1"/>
</dbReference>
<reference evidence="2 6" key="3">
    <citation type="submission" date="2019-06" db="EMBL/GenBank/DDBJ databases">
        <title>Whole genome shotgun sequence of Brevibacillus formosus NBRC 15716.</title>
        <authorList>
            <person name="Hosoyama A."/>
            <person name="Uohara A."/>
            <person name="Ohji S."/>
            <person name="Ichikawa N."/>
        </authorList>
    </citation>
    <scope>NUCLEOTIDE SEQUENCE [LARGE SCALE GENOMIC DNA]</scope>
    <source>
        <strain evidence="2 6">NBRC 15716</strain>
    </source>
</reference>
<keyword evidence="6" id="KW-1185">Reference proteome</keyword>
<name>A0A0H0SQ24_9BACL</name>
<evidence type="ECO:0000313" key="3">
    <source>
        <dbReference type="EMBL" id="KLH99677.1"/>
    </source>
</evidence>
<dbReference type="NCBIfam" id="NF003816">
    <property type="entry name" value="PRK05406.1-5"/>
    <property type="match status" value="1"/>
</dbReference>
<evidence type="ECO:0000313" key="5">
    <source>
        <dbReference type="Proteomes" id="UP000197781"/>
    </source>
</evidence>
<dbReference type="SUPFAM" id="SSF88713">
    <property type="entry name" value="Glycoside hydrolase/deacetylase"/>
    <property type="match status" value="1"/>
</dbReference>
<dbReference type="Gene3D" id="3.20.20.370">
    <property type="entry name" value="Glycoside hydrolase/deacetylase"/>
    <property type="match status" value="1"/>
</dbReference>
<dbReference type="PANTHER" id="PTHR30292">
    <property type="entry name" value="UNCHARACTERIZED PROTEIN YBGL-RELATED"/>
    <property type="match status" value="1"/>
</dbReference>
<dbReference type="GO" id="GO:0005975">
    <property type="term" value="P:carbohydrate metabolic process"/>
    <property type="evidence" value="ECO:0007669"/>
    <property type="project" value="InterPro"/>
</dbReference>
<organism evidence="1 5">
    <name type="scientific">Brevibacillus formosus</name>
    <dbReference type="NCBI Taxonomy" id="54913"/>
    <lineage>
        <taxon>Bacteria</taxon>
        <taxon>Bacillati</taxon>
        <taxon>Bacillota</taxon>
        <taxon>Bacilli</taxon>
        <taxon>Bacillales</taxon>
        <taxon>Paenibacillaceae</taxon>
        <taxon>Brevibacillus</taxon>
    </lineage>
</organism>
<dbReference type="CDD" id="cd10787">
    <property type="entry name" value="LamB_YcsF_like"/>
    <property type="match status" value="1"/>
</dbReference>
<dbReference type="RefSeq" id="WP_047068803.1">
    <property type="nucleotide sequence ID" value="NZ_BJOL01000001.1"/>
</dbReference>
<evidence type="ECO:0000313" key="2">
    <source>
        <dbReference type="EMBL" id="GED56072.1"/>
    </source>
</evidence>
<dbReference type="Proteomes" id="UP000319498">
    <property type="component" value="Unassembled WGS sequence"/>
</dbReference>
<evidence type="ECO:0000313" key="6">
    <source>
        <dbReference type="Proteomes" id="UP000319498"/>
    </source>
</evidence>
<dbReference type="Proteomes" id="UP000035218">
    <property type="component" value="Unassembled WGS sequence"/>
</dbReference>